<sequence length="164" mass="18143">MKKLLMMACMMLCSTTMFAEQGDKAFGVNLNYGLHSDYKNLGLGVKGQYEFIDNVRGEASFNYYLKKDNVSMWELNANVHYLFHITDQVTLYPLAGLTMLTAKVEAADFGGIKTSASDTNIGLNLGAGIEYPLSDTVKLNGEIKYQIVNDFDRPVISVGLTFAL</sequence>
<evidence type="ECO:0000259" key="3">
    <source>
        <dbReference type="Pfam" id="PF13505"/>
    </source>
</evidence>
<keyword evidence="1 2" id="KW-0732">Signal</keyword>
<evidence type="ECO:0000313" key="4">
    <source>
        <dbReference type="EMBL" id="SEV86729.1"/>
    </source>
</evidence>
<evidence type="ECO:0000313" key="5">
    <source>
        <dbReference type="Proteomes" id="UP000199373"/>
    </source>
</evidence>
<accession>A0A1I0MEN5</accession>
<reference evidence="4 5" key="1">
    <citation type="submission" date="2016-10" db="EMBL/GenBank/DDBJ databases">
        <authorList>
            <person name="de Groot N.N."/>
        </authorList>
    </citation>
    <scope>NUCLEOTIDE SEQUENCE [LARGE SCALE GENOMIC DNA]</scope>
    <source>
        <strain evidence="4 5">TC2-24</strain>
    </source>
</reference>
<dbReference type="InterPro" id="IPR011250">
    <property type="entry name" value="OMP/PagP_B-barrel"/>
</dbReference>
<feature type="signal peptide" evidence="2">
    <location>
        <begin position="1"/>
        <end position="19"/>
    </location>
</feature>
<gene>
    <name evidence="4" type="ORF">SAMN04487850_0594</name>
</gene>
<organism evidence="4 5">
    <name type="scientific">Prevotella aff. ruminicola Tc2-24</name>
    <dbReference type="NCBI Taxonomy" id="81582"/>
    <lineage>
        <taxon>Bacteria</taxon>
        <taxon>Pseudomonadati</taxon>
        <taxon>Bacteroidota</taxon>
        <taxon>Bacteroidia</taxon>
        <taxon>Bacteroidales</taxon>
        <taxon>Prevotellaceae</taxon>
        <taxon>Prevotella</taxon>
    </lineage>
</organism>
<dbReference type="Gene3D" id="2.40.160.20">
    <property type="match status" value="1"/>
</dbReference>
<dbReference type="RefSeq" id="WP_091914610.1">
    <property type="nucleotide sequence ID" value="NZ_FOIQ01000001.1"/>
</dbReference>
<protein>
    <submittedName>
        <fullName evidence="4">Outer membrane protein X</fullName>
    </submittedName>
</protein>
<keyword evidence="5" id="KW-1185">Reference proteome</keyword>
<dbReference type="InterPro" id="IPR027385">
    <property type="entry name" value="Beta-barrel_OMP"/>
</dbReference>
<evidence type="ECO:0000256" key="1">
    <source>
        <dbReference type="ARBA" id="ARBA00022729"/>
    </source>
</evidence>
<evidence type="ECO:0000256" key="2">
    <source>
        <dbReference type="SAM" id="SignalP"/>
    </source>
</evidence>
<dbReference type="Pfam" id="PF13505">
    <property type="entry name" value="OMP_b-brl"/>
    <property type="match status" value="1"/>
</dbReference>
<name>A0A1I0MEN5_9BACT</name>
<dbReference type="SUPFAM" id="SSF56925">
    <property type="entry name" value="OMPA-like"/>
    <property type="match status" value="1"/>
</dbReference>
<dbReference type="AlphaFoldDB" id="A0A1I0MEN5"/>
<feature type="chain" id="PRO_5011721235" evidence="2">
    <location>
        <begin position="20"/>
        <end position="164"/>
    </location>
</feature>
<feature type="domain" description="Outer membrane protein beta-barrel" evidence="3">
    <location>
        <begin position="7"/>
        <end position="161"/>
    </location>
</feature>
<dbReference type="Proteomes" id="UP000199373">
    <property type="component" value="Unassembled WGS sequence"/>
</dbReference>
<proteinExistence type="predicted"/>
<dbReference type="EMBL" id="FOIQ01000001">
    <property type="protein sequence ID" value="SEV86729.1"/>
    <property type="molecule type" value="Genomic_DNA"/>
</dbReference>